<name>A0A6A5TQ60_9PLEO</name>
<accession>A0A6A5TQ60</accession>
<keyword evidence="1" id="KW-0560">Oxidoreductase</keyword>
<dbReference type="InterPro" id="IPR044053">
    <property type="entry name" value="AsaB-like"/>
</dbReference>
<evidence type="ECO:0008006" key="5">
    <source>
        <dbReference type="Google" id="ProtNLM"/>
    </source>
</evidence>
<dbReference type="PANTHER" id="PTHR34598:SF3">
    <property type="entry name" value="OXIDOREDUCTASE AN1597"/>
    <property type="match status" value="1"/>
</dbReference>
<gene>
    <name evidence="3" type="ORF">CC80DRAFT_475553</name>
</gene>
<protein>
    <recommendedName>
        <fullName evidence="5">CmcJ-like methyltransferase</fullName>
    </recommendedName>
</protein>
<dbReference type="GO" id="GO:0016491">
    <property type="term" value="F:oxidoreductase activity"/>
    <property type="evidence" value="ECO:0007669"/>
    <property type="project" value="UniProtKB-KW"/>
</dbReference>
<dbReference type="Proteomes" id="UP000800035">
    <property type="component" value="Unassembled WGS sequence"/>
</dbReference>
<sequence length="298" mass="34457">MLPNTTEVPYVTTQISFICDDPKYEEEKPYYYSGELPPDKEQLRTNLQYDRHDNVKVYNVRGHENDIKLVEDGFEFVHFTPSADVAGTKDAAASAYMEELAQMLKEKFSAELVLCYTCRFRKSNQKGAPNSLGYVGSGLRPDQPTNQAHVDQTYRGAWRRARRHMSTAEAEKYLDGKWRLRIINAWKPLYTVYNHSLALCDRKSLHEENLISVDRVADEYVGEVYYLTHDNDQKWYWLKEQRADELCVFLSFDSHPGEDAPAFCAHASFEDPEATEETPPRESVEVRAIVVTPVDRPR</sequence>
<dbReference type="AlphaFoldDB" id="A0A6A5TQ60"/>
<dbReference type="OrthoDB" id="412788at2759"/>
<proteinExistence type="inferred from homology"/>
<comment type="similarity">
    <text evidence="2">Belongs to the asaB hydroxylase/desaturase family.</text>
</comment>
<keyword evidence="4" id="KW-1185">Reference proteome</keyword>
<organism evidence="3 4">
    <name type="scientific">Byssothecium circinans</name>
    <dbReference type="NCBI Taxonomy" id="147558"/>
    <lineage>
        <taxon>Eukaryota</taxon>
        <taxon>Fungi</taxon>
        <taxon>Dikarya</taxon>
        <taxon>Ascomycota</taxon>
        <taxon>Pezizomycotina</taxon>
        <taxon>Dothideomycetes</taxon>
        <taxon>Pleosporomycetidae</taxon>
        <taxon>Pleosporales</taxon>
        <taxon>Massarineae</taxon>
        <taxon>Massarinaceae</taxon>
        <taxon>Byssothecium</taxon>
    </lineage>
</organism>
<evidence type="ECO:0000313" key="4">
    <source>
        <dbReference type="Proteomes" id="UP000800035"/>
    </source>
</evidence>
<dbReference type="PANTHER" id="PTHR34598">
    <property type="entry name" value="BLL6449 PROTEIN"/>
    <property type="match status" value="1"/>
</dbReference>
<evidence type="ECO:0000313" key="3">
    <source>
        <dbReference type="EMBL" id="KAF1954825.1"/>
    </source>
</evidence>
<evidence type="ECO:0000256" key="1">
    <source>
        <dbReference type="ARBA" id="ARBA00023002"/>
    </source>
</evidence>
<dbReference type="NCBIfam" id="NF041278">
    <property type="entry name" value="CmcJ_NvfI_EfuI"/>
    <property type="match status" value="1"/>
</dbReference>
<reference evidence="3" key="1">
    <citation type="journal article" date="2020" name="Stud. Mycol.">
        <title>101 Dothideomycetes genomes: a test case for predicting lifestyles and emergence of pathogens.</title>
        <authorList>
            <person name="Haridas S."/>
            <person name="Albert R."/>
            <person name="Binder M."/>
            <person name="Bloem J."/>
            <person name="Labutti K."/>
            <person name="Salamov A."/>
            <person name="Andreopoulos B."/>
            <person name="Baker S."/>
            <person name="Barry K."/>
            <person name="Bills G."/>
            <person name="Bluhm B."/>
            <person name="Cannon C."/>
            <person name="Castanera R."/>
            <person name="Culley D."/>
            <person name="Daum C."/>
            <person name="Ezra D."/>
            <person name="Gonzalez J."/>
            <person name="Henrissat B."/>
            <person name="Kuo A."/>
            <person name="Liang C."/>
            <person name="Lipzen A."/>
            <person name="Lutzoni F."/>
            <person name="Magnuson J."/>
            <person name="Mondo S."/>
            <person name="Nolan M."/>
            <person name="Ohm R."/>
            <person name="Pangilinan J."/>
            <person name="Park H.-J."/>
            <person name="Ramirez L."/>
            <person name="Alfaro M."/>
            <person name="Sun H."/>
            <person name="Tritt A."/>
            <person name="Yoshinaga Y."/>
            <person name="Zwiers L.-H."/>
            <person name="Turgeon B."/>
            <person name="Goodwin S."/>
            <person name="Spatafora J."/>
            <person name="Crous P."/>
            <person name="Grigoriev I."/>
        </authorList>
    </citation>
    <scope>NUCLEOTIDE SEQUENCE</scope>
    <source>
        <strain evidence="3">CBS 675.92</strain>
    </source>
</reference>
<dbReference type="EMBL" id="ML976997">
    <property type="protein sequence ID" value="KAF1954825.1"/>
    <property type="molecule type" value="Genomic_DNA"/>
</dbReference>
<evidence type="ECO:0000256" key="2">
    <source>
        <dbReference type="ARBA" id="ARBA00023604"/>
    </source>
</evidence>